<dbReference type="AlphaFoldDB" id="A0A8H5D5A0"/>
<proteinExistence type="predicted"/>
<dbReference type="EMBL" id="JAACJM010000061">
    <property type="protein sequence ID" value="KAF5353856.1"/>
    <property type="molecule type" value="Genomic_DNA"/>
</dbReference>
<name>A0A8H5D5A0_9AGAR</name>
<protein>
    <recommendedName>
        <fullName evidence="2">CDR ABC transporter domain-containing protein</fullName>
    </recommendedName>
</protein>
<evidence type="ECO:0000259" key="2">
    <source>
        <dbReference type="Pfam" id="PF06422"/>
    </source>
</evidence>
<dbReference type="OrthoDB" id="3019805at2759"/>
<accession>A0A8H5D5A0</accession>
<feature type="domain" description="CDR ABC transporter" evidence="2">
    <location>
        <begin position="27"/>
        <end position="61"/>
    </location>
</feature>
<comment type="caution">
    <text evidence="3">The sequence shown here is derived from an EMBL/GenBank/DDBJ whole genome shotgun (WGS) entry which is preliminary data.</text>
</comment>
<keyword evidence="4" id="KW-1185">Reference proteome</keyword>
<keyword evidence="1" id="KW-0813">Transport</keyword>
<dbReference type="Pfam" id="PF06422">
    <property type="entry name" value="PDR_CDR"/>
    <property type="match status" value="1"/>
</dbReference>
<evidence type="ECO:0000313" key="4">
    <source>
        <dbReference type="Proteomes" id="UP000559256"/>
    </source>
</evidence>
<evidence type="ECO:0000256" key="1">
    <source>
        <dbReference type="ARBA" id="ARBA00022448"/>
    </source>
</evidence>
<reference evidence="3 4" key="1">
    <citation type="journal article" date="2020" name="ISME J.">
        <title>Uncovering the hidden diversity of litter-decomposition mechanisms in mushroom-forming fungi.</title>
        <authorList>
            <person name="Floudas D."/>
            <person name="Bentzer J."/>
            <person name="Ahren D."/>
            <person name="Johansson T."/>
            <person name="Persson P."/>
            <person name="Tunlid A."/>
        </authorList>
    </citation>
    <scope>NUCLEOTIDE SEQUENCE [LARGE SCALE GENOMIC DNA]</scope>
    <source>
        <strain evidence="3 4">CBS 291.85</strain>
    </source>
</reference>
<dbReference type="GO" id="GO:0042626">
    <property type="term" value="F:ATPase-coupled transmembrane transporter activity"/>
    <property type="evidence" value="ECO:0007669"/>
    <property type="project" value="InterPro"/>
</dbReference>
<dbReference type="Proteomes" id="UP000559256">
    <property type="component" value="Unassembled WGS sequence"/>
</dbReference>
<sequence length="65" mass="6902">MKPSHRGFENLMSNESHTLNRTCSNLVPSSPVYSDNPNISLANQACATRGKVPGQSVVDGNATSL</sequence>
<dbReference type="GO" id="GO:0016020">
    <property type="term" value="C:membrane"/>
    <property type="evidence" value="ECO:0007669"/>
    <property type="project" value="InterPro"/>
</dbReference>
<evidence type="ECO:0000313" key="3">
    <source>
        <dbReference type="EMBL" id="KAF5353856.1"/>
    </source>
</evidence>
<dbReference type="GO" id="GO:0005524">
    <property type="term" value="F:ATP binding"/>
    <property type="evidence" value="ECO:0007669"/>
    <property type="project" value="InterPro"/>
</dbReference>
<dbReference type="InterPro" id="IPR010929">
    <property type="entry name" value="PDR_CDR_ABC"/>
</dbReference>
<organism evidence="3 4">
    <name type="scientific">Tetrapyrgos nigripes</name>
    <dbReference type="NCBI Taxonomy" id="182062"/>
    <lineage>
        <taxon>Eukaryota</taxon>
        <taxon>Fungi</taxon>
        <taxon>Dikarya</taxon>
        <taxon>Basidiomycota</taxon>
        <taxon>Agaricomycotina</taxon>
        <taxon>Agaricomycetes</taxon>
        <taxon>Agaricomycetidae</taxon>
        <taxon>Agaricales</taxon>
        <taxon>Marasmiineae</taxon>
        <taxon>Marasmiaceae</taxon>
        <taxon>Tetrapyrgos</taxon>
    </lineage>
</organism>
<gene>
    <name evidence="3" type="ORF">D9758_010566</name>
</gene>